<comment type="caution">
    <text evidence="1">The sequence shown here is derived from an EMBL/GenBank/DDBJ whole genome shotgun (WGS) entry which is preliminary data.</text>
</comment>
<dbReference type="Proteomes" id="UP001608902">
    <property type="component" value="Unassembled WGS sequence"/>
</dbReference>
<dbReference type="SUPFAM" id="SSF69322">
    <property type="entry name" value="Tricorn protease domain 2"/>
    <property type="match status" value="1"/>
</dbReference>
<evidence type="ECO:0000313" key="1">
    <source>
        <dbReference type="EMBL" id="MFH4977846.1"/>
    </source>
</evidence>
<accession>A0ABD6EK97</accession>
<name>A0ABD6EK97_9BILA</name>
<proteinExistence type="predicted"/>
<dbReference type="EMBL" id="JBGFUD010002662">
    <property type="protein sequence ID" value="MFH4977846.1"/>
    <property type="molecule type" value="Genomic_DNA"/>
</dbReference>
<organism evidence="1 2">
    <name type="scientific">Gnathostoma spinigerum</name>
    <dbReference type="NCBI Taxonomy" id="75299"/>
    <lineage>
        <taxon>Eukaryota</taxon>
        <taxon>Metazoa</taxon>
        <taxon>Ecdysozoa</taxon>
        <taxon>Nematoda</taxon>
        <taxon>Chromadorea</taxon>
        <taxon>Rhabditida</taxon>
        <taxon>Spirurina</taxon>
        <taxon>Gnathostomatomorpha</taxon>
        <taxon>Gnathostomatoidea</taxon>
        <taxon>Gnathostomatidae</taxon>
        <taxon>Gnathostoma</taxon>
    </lineage>
</organism>
<dbReference type="AlphaFoldDB" id="A0ABD6EK97"/>
<sequence>MKRIIIWRTGEPEDDRVAGTNIVRLKKDPLKLIQINAPEGQVIRCSAINGDGSFLCFSTSACTYIYALAPLSESSPSVHNMHTYPTASTALKIINTTVFIATGGFRILKANLMPSVEIEPLEIISNDDAGEIILWNTNESNSLFVALTTRNEIYLLRICDETVQKMEFPPLGVFMNVQFLDDGTSLLVLCANLSHLLIEFSISKNCVCGESFSSSKLQLRDREYIVDMDIGRDDIALISSEGSLYIMKRNQRVLMAVGDMSNIWRAHQSNRCAAARWLSTQRLLLNIPSSSVEPLQAAFRAKRFAQN</sequence>
<gene>
    <name evidence="1" type="ORF">AB6A40_004555</name>
</gene>
<protein>
    <submittedName>
        <fullName evidence="1">Uncharacterized protein</fullName>
    </submittedName>
</protein>
<reference evidence="1 2" key="1">
    <citation type="submission" date="2024-08" db="EMBL/GenBank/DDBJ databases">
        <title>Gnathostoma spinigerum genome.</title>
        <authorList>
            <person name="Gonzalez-Bertolin B."/>
            <person name="Monzon S."/>
            <person name="Zaballos A."/>
            <person name="Jimenez P."/>
            <person name="Dekumyoy P."/>
            <person name="Varona S."/>
            <person name="Cuesta I."/>
            <person name="Sumanam S."/>
            <person name="Adisakwattana P."/>
            <person name="Gasser R.B."/>
            <person name="Hernandez-Gonzalez A."/>
            <person name="Young N.D."/>
            <person name="Perteguer M.J."/>
        </authorList>
    </citation>
    <scope>NUCLEOTIDE SEQUENCE [LARGE SCALE GENOMIC DNA]</scope>
    <source>
        <strain evidence="1">AL3</strain>
        <tissue evidence="1">Liver</tissue>
    </source>
</reference>
<keyword evidence="2" id="KW-1185">Reference proteome</keyword>
<evidence type="ECO:0000313" key="2">
    <source>
        <dbReference type="Proteomes" id="UP001608902"/>
    </source>
</evidence>